<evidence type="ECO:0000313" key="2">
    <source>
        <dbReference type="Proteomes" id="UP000593577"/>
    </source>
</evidence>
<evidence type="ECO:0000313" key="1">
    <source>
        <dbReference type="EMBL" id="MBA0687717.1"/>
    </source>
</evidence>
<organism evidence="1 2">
    <name type="scientific">Gossypium aridum</name>
    <name type="common">American cotton</name>
    <name type="synonym">Erioxylum aridum</name>
    <dbReference type="NCBI Taxonomy" id="34290"/>
    <lineage>
        <taxon>Eukaryota</taxon>
        <taxon>Viridiplantae</taxon>
        <taxon>Streptophyta</taxon>
        <taxon>Embryophyta</taxon>
        <taxon>Tracheophyta</taxon>
        <taxon>Spermatophyta</taxon>
        <taxon>Magnoliopsida</taxon>
        <taxon>eudicotyledons</taxon>
        <taxon>Gunneridae</taxon>
        <taxon>Pentapetalae</taxon>
        <taxon>rosids</taxon>
        <taxon>malvids</taxon>
        <taxon>Malvales</taxon>
        <taxon>Malvaceae</taxon>
        <taxon>Malvoideae</taxon>
        <taxon>Gossypium</taxon>
    </lineage>
</organism>
<name>A0A7J8XKA1_GOSAI</name>
<comment type="caution">
    <text evidence="1">The sequence shown here is derived from an EMBL/GenBank/DDBJ whole genome shotgun (WGS) entry which is preliminary data.</text>
</comment>
<dbReference type="AlphaFoldDB" id="A0A7J8XKA1"/>
<sequence length="42" mass="4762">MAHLWKQGSPLHHICANLETPKVSECDSPMFGAACYTEDRRM</sequence>
<accession>A0A7J8XKA1</accession>
<protein>
    <submittedName>
        <fullName evidence="1">Uncharacterized protein</fullName>
    </submittedName>
</protein>
<dbReference type="Proteomes" id="UP000593577">
    <property type="component" value="Unassembled WGS sequence"/>
</dbReference>
<reference evidence="1 2" key="1">
    <citation type="journal article" date="2019" name="Genome Biol. Evol.">
        <title>Insights into the evolution of the New World diploid cottons (Gossypium, subgenus Houzingenia) based on genome sequencing.</title>
        <authorList>
            <person name="Grover C.E."/>
            <person name="Arick M.A. 2nd"/>
            <person name="Thrash A."/>
            <person name="Conover J.L."/>
            <person name="Sanders W.S."/>
            <person name="Peterson D.G."/>
            <person name="Frelichowski J.E."/>
            <person name="Scheffler J.A."/>
            <person name="Scheffler B.E."/>
            <person name="Wendel J.F."/>
        </authorList>
    </citation>
    <scope>NUCLEOTIDE SEQUENCE [LARGE SCALE GENOMIC DNA]</scope>
    <source>
        <strain evidence="1">185</strain>
        <tissue evidence="1">Leaf</tissue>
    </source>
</reference>
<keyword evidence="2" id="KW-1185">Reference proteome</keyword>
<proteinExistence type="predicted"/>
<dbReference type="EMBL" id="JABFAA010000007">
    <property type="protein sequence ID" value="MBA0687717.1"/>
    <property type="molecule type" value="Genomic_DNA"/>
</dbReference>
<gene>
    <name evidence="1" type="ORF">Goari_015229</name>
</gene>